<dbReference type="AlphaFoldDB" id="A0A2P2IKJ5"/>
<sequence>MERSLGFYQTDCESILSHLKHQEKLLILKRRWLMGLPVSKSGQKMILDNRSLPESLLREDDTFSETVRAYVEEAFGGCNIGIMDNLTQETDLLIDQSNIRRILLSSMDALTNKGLYLVAKLLTRGSINFAKTRTKMKKIIKECIAKCLGVQSHDPAQIKIFAELSRLLNNPANIIENRISTFQSHQAAAVKILDGLESLPTETLLAMRRRLRGIPARIPHLRWQRCGLTREKLINKVRRASQKMLSELGKGDKLQTPLAKALALVGLSLKLTPGCSNSSVLDFDQFSPKIKPLQDEIAKALWFLTTRVRLSELKTLQLLLEPDANIPNKRLRTAMKKMLREYLFECNDLDVIPKCLSEVLAIINQSSQSTPSGCFPRENIQAEVECILSVSAQTKQIVWDWIPDYEIDEDFADAYMEKSEECVDDDDLDCDIEDVVITSAYGLKLDQSNFQGTASCSIDGDCLKEGIGEYVPANPASPTSMAEKRCSSPLQETSLNCMHGDDVDHSEVESIGKCGASAIKENCVCIFPENGRLNGNSIRRNEPECGDESNSESTCNNLYLAIQEICDETSVVVYNIIGWIMEGLAREEGVNIDQRDRSYLRVDYTSQEDQEENQTYEGSLASPVVHIVEKLVPSISKSGMEKLTKLMGI</sequence>
<accession>A0A2P2IKJ5</accession>
<dbReference type="EMBL" id="GGEC01001245">
    <property type="protein sequence ID" value="MBW81728.1"/>
    <property type="molecule type" value="Transcribed_RNA"/>
</dbReference>
<proteinExistence type="predicted"/>
<dbReference type="PANTHER" id="PTHR36071:SF1">
    <property type="entry name" value="DNA DOUBLE-STRAND BREAK REPAIR PROTEIN"/>
    <property type="match status" value="1"/>
</dbReference>
<organism evidence="1">
    <name type="scientific">Rhizophora mucronata</name>
    <name type="common">Asiatic mangrove</name>
    <dbReference type="NCBI Taxonomy" id="61149"/>
    <lineage>
        <taxon>Eukaryota</taxon>
        <taxon>Viridiplantae</taxon>
        <taxon>Streptophyta</taxon>
        <taxon>Embryophyta</taxon>
        <taxon>Tracheophyta</taxon>
        <taxon>Spermatophyta</taxon>
        <taxon>Magnoliopsida</taxon>
        <taxon>eudicotyledons</taxon>
        <taxon>Gunneridae</taxon>
        <taxon>Pentapetalae</taxon>
        <taxon>rosids</taxon>
        <taxon>fabids</taxon>
        <taxon>Malpighiales</taxon>
        <taxon>Rhizophoraceae</taxon>
        <taxon>Rhizophora</taxon>
    </lineage>
</organism>
<evidence type="ECO:0000313" key="1">
    <source>
        <dbReference type="EMBL" id="MBW81728.1"/>
    </source>
</evidence>
<dbReference type="PANTHER" id="PTHR36071">
    <property type="entry name" value="DNA DOUBLE-STRAND BREAK REPAIR PROTEIN"/>
    <property type="match status" value="1"/>
</dbReference>
<name>A0A2P2IKJ5_RHIMU</name>
<reference evidence="1" key="1">
    <citation type="submission" date="2018-02" db="EMBL/GenBank/DDBJ databases">
        <title>Rhizophora mucronata_Transcriptome.</title>
        <authorList>
            <person name="Meera S.P."/>
            <person name="Sreeshan A."/>
            <person name="Augustine A."/>
        </authorList>
    </citation>
    <scope>NUCLEOTIDE SEQUENCE</scope>
    <source>
        <tissue evidence="1">Leaf</tissue>
    </source>
</reference>
<protein>
    <submittedName>
        <fullName evidence="1">Uncharacterized protein LOC8263159</fullName>
    </submittedName>
</protein>